<evidence type="ECO:0000256" key="2">
    <source>
        <dbReference type="SAM" id="MobiDB-lite"/>
    </source>
</evidence>
<gene>
    <name evidence="3" type="ORF">SK128_021993</name>
</gene>
<feature type="region of interest" description="Disordered" evidence="2">
    <location>
        <begin position="255"/>
        <end position="281"/>
    </location>
</feature>
<proteinExistence type="predicted"/>
<protein>
    <submittedName>
        <fullName evidence="3">Uncharacterized protein</fullName>
    </submittedName>
</protein>
<feature type="compositionally biased region" description="Polar residues" evidence="2">
    <location>
        <begin position="268"/>
        <end position="281"/>
    </location>
</feature>
<feature type="non-terminal residue" evidence="3">
    <location>
        <position position="1"/>
    </location>
</feature>
<keyword evidence="4" id="KW-1185">Reference proteome</keyword>
<feature type="non-terminal residue" evidence="3">
    <location>
        <position position="281"/>
    </location>
</feature>
<feature type="coiled-coil region" evidence="1">
    <location>
        <begin position="10"/>
        <end position="135"/>
    </location>
</feature>
<evidence type="ECO:0000313" key="3">
    <source>
        <dbReference type="EMBL" id="KAK7067428.1"/>
    </source>
</evidence>
<dbReference type="AlphaFoldDB" id="A0AAN8WSB1"/>
<keyword evidence="1" id="KW-0175">Coiled coil</keyword>
<dbReference type="EMBL" id="JAXCGZ010018365">
    <property type="protein sequence ID" value="KAK7067428.1"/>
    <property type="molecule type" value="Genomic_DNA"/>
</dbReference>
<comment type="caution">
    <text evidence="3">The sequence shown here is derived from an EMBL/GenBank/DDBJ whole genome shotgun (WGS) entry which is preliminary data.</text>
</comment>
<evidence type="ECO:0000313" key="4">
    <source>
        <dbReference type="Proteomes" id="UP001381693"/>
    </source>
</evidence>
<reference evidence="3 4" key="1">
    <citation type="submission" date="2023-11" db="EMBL/GenBank/DDBJ databases">
        <title>Halocaridina rubra genome assembly.</title>
        <authorList>
            <person name="Smith C."/>
        </authorList>
    </citation>
    <scope>NUCLEOTIDE SEQUENCE [LARGE SCALE GENOMIC DNA]</scope>
    <source>
        <strain evidence="3">EP-1</strain>
        <tissue evidence="3">Whole</tissue>
    </source>
</reference>
<name>A0AAN8WSB1_HALRR</name>
<evidence type="ECO:0000256" key="1">
    <source>
        <dbReference type="SAM" id="Coils"/>
    </source>
</evidence>
<dbReference type="Proteomes" id="UP001381693">
    <property type="component" value="Unassembled WGS sequence"/>
</dbReference>
<accession>A0AAN8WSB1</accession>
<sequence length="281" mass="32456">TNDGSDASELPVLRAEVEHQRNLVEELEVKLKATLSQVDLMTRKDQEKQQERRDLDRKLAFLQHDLKEAQRKADNEGESRRKLDSVYQEIKKKLEDEQNKRTRDLSSALQTNDKLNSLEKQIKEVQDKLKIESDANTRLRKLNAEQNVLIQQKESTLQDHMEKLAGNHALRDTLERELVNIQALLDKEKALKNHQIDLHSKSENKVHSLQAELEKAQARESVARKEADKFSDRLVQLEKDKTSLELELRSMTSRYEQEAKTLREANSAAPTNHQTSAQALA</sequence>
<feature type="coiled-coil region" evidence="1">
    <location>
        <begin position="171"/>
        <end position="254"/>
    </location>
</feature>
<organism evidence="3 4">
    <name type="scientific">Halocaridina rubra</name>
    <name type="common">Hawaiian red shrimp</name>
    <dbReference type="NCBI Taxonomy" id="373956"/>
    <lineage>
        <taxon>Eukaryota</taxon>
        <taxon>Metazoa</taxon>
        <taxon>Ecdysozoa</taxon>
        <taxon>Arthropoda</taxon>
        <taxon>Crustacea</taxon>
        <taxon>Multicrustacea</taxon>
        <taxon>Malacostraca</taxon>
        <taxon>Eumalacostraca</taxon>
        <taxon>Eucarida</taxon>
        <taxon>Decapoda</taxon>
        <taxon>Pleocyemata</taxon>
        <taxon>Caridea</taxon>
        <taxon>Atyoidea</taxon>
        <taxon>Atyidae</taxon>
        <taxon>Halocaridina</taxon>
    </lineage>
</organism>
<dbReference type="Gene3D" id="1.20.5.340">
    <property type="match status" value="1"/>
</dbReference>